<accession>A0A1I0VFA3</accession>
<reference evidence="2 3" key="1">
    <citation type="submission" date="2016-10" db="EMBL/GenBank/DDBJ databases">
        <authorList>
            <person name="de Groot N.N."/>
        </authorList>
    </citation>
    <scope>NUCLEOTIDE SEQUENCE [LARGE SCALE GENOMIC DNA]</scope>
    <source>
        <strain evidence="2 3">DSM 29316</strain>
    </source>
</reference>
<protein>
    <recommendedName>
        <fullName evidence="4">DUF192 domain-containing protein</fullName>
    </recommendedName>
</protein>
<dbReference type="Gene3D" id="2.60.120.1140">
    <property type="entry name" value="Protein of unknown function DUF192"/>
    <property type="match status" value="1"/>
</dbReference>
<evidence type="ECO:0008006" key="4">
    <source>
        <dbReference type="Google" id="ProtNLM"/>
    </source>
</evidence>
<sequence>MRGKPGSNNRTRAGRAAFAVFLLFTASVSTAEVAAFCSPDRVDLRMPAGTATYTVEIADTQDSRAQGLMYREEMAPESGMLFVYERPHRASFWMRNTLIPLDMIFVDPRGRVTDVHVGAIPGDETPITGGPRTQFVLEVNEGQAEEQGIVPGAQLRHPAISQDGALWPC</sequence>
<dbReference type="PANTHER" id="PTHR37953">
    <property type="entry name" value="UPF0127 PROTEIN MJ1496"/>
    <property type="match status" value="1"/>
</dbReference>
<dbReference type="PANTHER" id="PTHR37953:SF1">
    <property type="entry name" value="UPF0127 PROTEIN MJ1496"/>
    <property type="match status" value="1"/>
</dbReference>
<feature type="signal peptide" evidence="1">
    <location>
        <begin position="1"/>
        <end position="31"/>
    </location>
</feature>
<dbReference type="InterPro" id="IPR003795">
    <property type="entry name" value="DUF192"/>
</dbReference>
<dbReference type="EMBL" id="FOJU01000001">
    <property type="protein sequence ID" value="SFA74727.1"/>
    <property type="molecule type" value="Genomic_DNA"/>
</dbReference>
<evidence type="ECO:0000313" key="2">
    <source>
        <dbReference type="EMBL" id="SFA74727.1"/>
    </source>
</evidence>
<dbReference type="OrthoDB" id="9808290at2"/>
<dbReference type="AlphaFoldDB" id="A0A1I0VFA3"/>
<keyword evidence="3" id="KW-1185">Reference proteome</keyword>
<dbReference type="InterPro" id="IPR038695">
    <property type="entry name" value="Saro_0823-like_sf"/>
</dbReference>
<organism evidence="2 3">
    <name type="scientific">Poseidonocella pacifica</name>
    <dbReference type="NCBI Taxonomy" id="871651"/>
    <lineage>
        <taxon>Bacteria</taxon>
        <taxon>Pseudomonadati</taxon>
        <taxon>Pseudomonadota</taxon>
        <taxon>Alphaproteobacteria</taxon>
        <taxon>Rhodobacterales</taxon>
        <taxon>Roseobacteraceae</taxon>
        <taxon>Poseidonocella</taxon>
    </lineage>
</organism>
<evidence type="ECO:0000256" key="1">
    <source>
        <dbReference type="SAM" id="SignalP"/>
    </source>
</evidence>
<gene>
    <name evidence="2" type="ORF">SAMN05421688_0563</name>
</gene>
<dbReference type="Proteomes" id="UP000198796">
    <property type="component" value="Unassembled WGS sequence"/>
</dbReference>
<feature type="chain" id="PRO_5011594600" description="DUF192 domain-containing protein" evidence="1">
    <location>
        <begin position="32"/>
        <end position="169"/>
    </location>
</feature>
<dbReference type="Pfam" id="PF02643">
    <property type="entry name" value="DUF192"/>
    <property type="match status" value="1"/>
</dbReference>
<name>A0A1I0VFA3_9RHOB</name>
<proteinExistence type="predicted"/>
<dbReference type="STRING" id="871651.SAMN05421688_0563"/>
<keyword evidence="1" id="KW-0732">Signal</keyword>
<evidence type="ECO:0000313" key="3">
    <source>
        <dbReference type="Proteomes" id="UP000198796"/>
    </source>
</evidence>